<name>A0A517MUL7_9BACT</name>
<dbReference type="KEGG" id="amob:HG15A2_18640"/>
<dbReference type="InterPro" id="IPR008183">
    <property type="entry name" value="Aldose_1/G6P_1-epimerase"/>
</dbReference>
<dbReference type="PANTHER" id="PTHR10091">
    <property type="entry name" value="ALDOSE-1-EPIMERASE"/>
    <property type="match status" value="1"/>
</dbReference>
<evidence type="ECO:0000256" key="4">
    <source>
        <dbReference type="ARBA" id="ARBA00013185"/>
    </source>
</evidence>
<evidence type="ECO:0000256" key="7">
    <source>
        <dbReference type="ARBA" id="ARBA00023277"/>
    </source>
</evidence>
<dbReference type="InterPro" id="IPR018052">
    <property type="entry name" value="Ald1_epimerase_CS"/>
</dbReference>
<comment type="similarity">
    <text evidence="3 8">Belongs to the aldose epimerase family.</text>
</comment>
<dbReference type="GO" id="GO:0033499">
    <property type="term" value="P:galactose catabolic process via UDP-galactose, Leloir pathway"/>
    <property type="evidence" value="ECO:0007669"/>
    <property type="project" value="TreeGrafter"/>
</dbReference>
<reference evidence="12 13" key="1">
    <citation type="submission" date="2019-02" db="EMBL/GenBank/DDBJ databases">
        <title>Deep-cultivation of Planctomycetes and their phenomic and genomic characterization uncovers novel biology.</title>
        <authorList>
            <person name="Wiegand S."/>
            <person name="Jogler M."/>
            <person name="Boedeker C."/>
            <person name="Pinto D."/>
            <person name="Vollmers J."/>
            <person name="Rivas-Marin E."/>
            <person name="Kohn T."/>
            <person name="Peeters S.H."/>
            <person name="Heuer A."/>
            <person name="Rast P."/>
            <person name="Oberbeckmann S."/>
            <person name="Bunk B."/>
            <person name="Jeske O."/>
            <person name="Meyerdierks A."/>
            <person name="Storesund J.E."/>
            <person name="Kallscheuer N."/>
            <person name="Luecker S."/>
            <person name="Lage O.M."/>
            <person name="Pohl T."/>
            <person name="Merkel B.J."/>
            <person name="Hornburger P."/>
            <person name="Mueller R.-W."/>
            <person name="Bruemmer F."/>
            <person name="Labrenz M."/>
            <person name="Spormann A.M."/>
            <person name="Op den Camp H."/>
            <person name="Overmann J."/>
            <person name="Amann R."/>
            <person name="Jetten M.S.M."/>
            <person name="Mascher T."/>
            <person name="Medema M.H."/>
            <person name="Devos D.P."/>
            <person name="Kaster A.-K."/>
            <person name="Ovreas L."/>
            <person name="Rohde M."/>
            <person name="Galperin M.Y."/>
            <person name="Jogler C."/>
        </authorList>
    </citation>
    <scope>NUCLEOTIDE SEQUENCE [LARGE SCALE GENOMIC DNA]</scope>
    <source>
        <strain evidence="12 13">HG15A2</strain>
    </source>
</reference>
<evidence type="ECO:0000256" key="9">
    <source>
        <dbReference type="PIRSR" id="PIRSR005096-1"/>
    </source>
</evidence>
<dbReference type="CDD" id="cd09019">
    <property type="entry name" value="galactose_mutarotase_like"/>
    <property type="match status" value="1"/>
</dbReference>
<dbReference type="GO" id="GO:0006006">
    <property type="term" value="P:glucose metabolic process"/>
    <property type="evidence" value="ECO:0007669"/>
    <property type="project" value="TreeGrafter"/>
</dbReference>
<proteinExistence type="inferred from homology"/>
<feature type="binding site" evidence="11">
    <location>
        <begin position="165"/>
        <end position="167"/>
    </location>
    <ligand>
        <name>beta-D-galactose</name>
        <dbReference type="ChEBI" id="CHEBI:27667"/>
    </ligand>
</feature>
<dbReference type="PIRSF" id="PIRSF005096">
    <property type="entry name" value="GALM"/>
    <property type="match status" value="1"/>
</dbReference>
<evidence type="ECO:0000313" key="12">
    <source>
        <dbReference type="EMBL" id="QDS98583.1"/>
    </source>
</evidence>
<feature type="active site" description="Proton donor" evidence="9">
    <location>
        <position position="165"/>
    </location>
</feature>
<dbReference type="SUPFAM" id="SSF74650">
    <property type="entry name" value="Galactose mutarotase-like"/>
    <property type="match status" value="1"/>
</dbReference>
<dbReference type="Proteomes" id="UP000319852">
    <property type="component" value="Chromosome"/>
</dbReference>
<comment type="catalytic activity">
    <reaction evidence="1 8">
        <text>alpha-D-glucose = beta-D-glucose</text>
        <dbReference type="Rhea" id="RHEA:10264"/>
        <dbReference type="ChEBI" id="CHEBI:15903"/>
        <dbReference type="ChEBI" id="CHEBI:17925"/>
        <dbReference type="EC" id="5.1.3.3"/>
    </reaction>
</comment>
<comment type="pathway">
    <text evidence="2 8">Carbohydrate metabolism; hexose metabolism.</text>
</comment>
<evidence type="ECO:0000256" key="11">
    <source>
        <dbReference type="PIRSR" id="PIRSR005096-3"/>
    </source>
</evidence>
<dbReference type="UniPathway" id="UPA00242"/>
<dbReference type="Gene3D" id="2.70.98.10">
    <property type="match status" value="1"/>
</dbReference>
<protein>
    <recommendedName>
        <fullName evidence="5 8">Aldose 1-epimerase</fullName>
        <ecNumber evidence="4 8">5.1.3.3</ecNumber>
    </recommendedName>
</protein>
<dbReference type="InterPro" id="IPR015443">
    <property type="entry name" value="Aldose_1-epimerase"/>
</dbReference>
<dbReference type="EC" id="5.1.3.3" evidence="4 8"/>
<dbReference type="Pfam" id="PF01263">
    <property type="entry name" value="Aldose_epim"/>
    <property type="match status" value="1"/>
</dbReference>
<evidence type="ECO:0000256" key="2">
    <source>
        <dbReference type="ARBA" id="ARBA00005028"/>
    </source>
</evidence>
<dbReference type="EMBL" id="CP036263">
    <property type="protein sequence ID" value="QDS98583.1"/>
    <property type="molecule type" value="Genomic_DNA"/>
</dbReference>
<evidence type="ECO:0000256" key="5">
    <source>
        <dbReference type="ARBA" id="ARBA00014165"/>
    </source>
</evidence>
<dbReference type="AlphaFoldDB" id="A0A517MUL7"/>
<keyword evidence="7 8" id="KW-0119">Carbohydrate metabolism</keyword>
<dbReference type="GO" id="GO:0030246">
    <property type="term" value="F:carbohydrate binding"/>
    <property type="evidence" value="ECO:0007669"/>
    <property type="project" value="InterPro"/>
</dbReference>
<dbReference type="PANTHER" id="PTHR10091:SF0">
    <property type="entry name" value="GALACTOSE MUTAROTASE"/>
    <property type="match status" value="1"/>
</dbReference>
<feature type="binding site" evidence="10">
    <location>
        <position position="235"/>
    </location>
    <ligand>
        <name>beta-D-galactose</name>
        <dbReference type="ChEBI" id="CHEBI:27667"/>
    </ligand>
</feature>
<keyword evidence="13" id="KW-1185">Reference proteome</keyword>
<dbReference type="NCBIfam" id="NF008277">
    <property type="entry name" value="PRK11055.1"/>
    <property type="match status" value="1"/>
</dbReference>
<evidence type="ECO:0000256" key="10">
    <source>
        <dbReference type="PIRSR" id="PIRSR005096-2"/>
    </source>
</evidence>
<dbReference type="PROSITE" id="PS00545">
    <property type="entry name" value="ALDOSE_1_EPIMERASE"/>
    <property type="match status" value="1"/>
</dbReference>
<evidence type="ECO:0000313" key="13">
    <source>
        <dbReference type="Proteomes" id="UP000319852"/>
    </source>
</evidence>
<evidence type="ECO:0000256" key="3">
    <source>
        <dbReference type="ARBA" id="ARBA00006206"/>
    </source>
</evidence>
<organism evidence="12 13">
    <name type="scientific">Adhaeretor mobilis</name>
    <dbReference type="NCBI Taxonomy" id="1930276"/>
    <lineage>
        <taxon>Bacteria</taxon>
        <taxon>Pseudomonadati</taxon>
        <taxon>Planctomycetota</taxon>
        <taxon>Planctomycetia</taxon>
        <taxon>Pirellulales</taxon>
        <taxon>Lacipirellulaceae</taxon>
        <taxon>Adhaeretor</taxon>
    </lineage>
</organism>
<keyword evidence="6 8" id="KW-0413">Isomerase</keyword>
<dbReference type="InterPro" id="IPR014718">
    <property type="entry name" value="GH-type_carb-bd"/>
</dbReference>
<sequence length="332" mass="36540">MEFVVENSNGMRAKFISRGATLAEWHVPDANGETVDVVLGFDEEAGYATGANQHFGCTTGRYANRIAKGRFTIEGREYQLATNIGQNHLHGGPERGLDKVEWAGTEFDGPDGKGVRFHYVSPDGEENFPGDLDCTVVYTLTDDNAIRVEYRATTTKPTHVNLTNHSYFNLAGHGTESVLDHEVRINADHYTVVDEEAIPTGEIAEVAGTPFDFRERQTIGTRLDSLTGPDAGGYDHNYVLNGQTGSVREIAEVFDPSSARRMLVSTDQPGVQLYIGNGLHGQTGKGGKQYKYRSAVCLETQHFPDTPNQPSFPSTLLQPGETYEHVCEYKFV</sequence>
<feature type="binding site" evidence="11">
    <location>
        <begin position="64"/>
        <end position="65"/>
    </location>
    <ligand>
        <name>beta-D-galactose</name>
        <dbReference type="ChEBI" id="CHEBI:27667"/>
    </ligand>
</feature>
<feature type="active site" description="Proton acceptor" evidence="9">
    <location>
        <position position="299"/>
    </location>
</feature>
<evidence type="ECO:0000256" key="6">
    <source>
        <dbReference type="ARBA" id="ARBA00023235"/>
    </source>
</evidence>
<dbReference type="GO" id="GO:0004034">
    <property type="term" value="F:aldose 1-epimerase activity"/>
    <property type="evidence" value="ECO:0007669"/>
    <property type="project" value="UniProtKB-EC"/>
</dbReference>
<evidence type="ECO:0000256" key="1">
    <source>
        <dbReference type="ARBA" id="ARBA00001614"/>
    </source>
</evidence>
<evidence type="ECO:0000256" key="8">
    <source>
        <dbReference type="PIRNR" id="PIRNR005096"/>
    </source>
</evidence>
<gene>
    <name evidence="12" type="primary">mro</name>
    <name evidence="12" type="ORF">HG15A2_18640</name>
</gene>
<dbReference type="InterPro" id="IPR011013">
    <property type="entry name" value="Gal_mutarotase_sf_dom"/>
</dbReference>
<dbReference type="RefSeq" id="WP_218932425.1">
    <property type="nucleotide sequence ID" value="NZ_CP036263.1"/>
</dbReference>
<accession>A0A517MUL7</accession>
<dbReference type="InterPro" id="IPR047215">
    <property type="entry name" value="Galactose_mutarotase-like"/>
</dbReference>